<reference evidence="1" key="1">
    <citation type="submission" date="2021-01" db="EMBL/GenBank/DDBJ databases">
        <title>Metabolic potential, ecology and presence of endohyphal bacteria is reflected in genomic diversity of Mucoromycotina.</title>
        <authorList>
            <person name="Muszewska A."/>
            <person name="Okrasinska A."/>
            <person name="Steczkiewicz K."/>
            <person name="Drgas O."/>
            <person name="Orlowska M."/>
            <person name="Perlinska-Lenart U."/>
            <person name="Aleksandrzak-Piekarczyk T."/>
            <person name="Szatraj K."/>
            <person name="Zielenkiewicz U."/>
            <person name="Pilsyk S."/>
            <person name="Malc E."/>
            <person name="Mieczkowski P."/>
            <person name="Kruszewska J.S."/>
            <person name="Biernat P."/>
            <person name="Pawlowska J."/>
        </authorList>
    </citation>
    <scope>NUCLEOTIDE SEQUENCE</scope>
    <source>
        <strain evidence="1">WA0000018081</strain>
    </source>
</reference>
<accession>A0A8H7VU65</accession>
<dbReference type="Proteomes" id="UP000613177">
    <property type="component" value="Unassembled WGS sequence"/>
</dbReference>
<gene>
    <name evidence="1" type="ORF">INT48_004134</name>
</gene>
<proteinExistence type="predicted"/>
<keyword evidence="2" id="KW-1185">Reference proteome</keyword>
<name>A0A8H7VU65_9FUNG</name>
<protein>
    <submittedName>
        <fullName evidence="1">Uncharacterized protein</fullName>
    </submittedName>
</protein>
<organism evidence="1 2">
    <name type="scientific">Thamnidium elegans</name>
    <dbReference type="NCBI Taxonomy" id="101142"/>
    <lineage>
        <taxon>Eukaryota</taxon>
        <taxon>Fungi</taxon>
        <taxon>Fungi incertae sedis</taxon>
        <taxon>Mucoromycota</taxon>
        <taxon>Mucoromycotina</taxon>
        <taxon>Mucoromycetes</taxon>
        <taxon>Mucorales</taxon>
        <taxon>Mucorineae</taxon>
        <taxon>Mucoraceae</taxon>
        <taxon>Thamnidium</taxon>
    </lineage>
</organism>
<evidence type="ECO:0000313" key="1">
    <source>
        <dbReference type="EMBL" id="KAG2234696.1"/>
    </source>
</evidence>
<comment type="caution">
    <text evidence="1">The sequence shown here is derived from an EMBL/GenBank/DDBJ whole genome shotgun (WGS) entry which is preliminary data.</text>
</comment>
<sequence length="336" mass="38701">MSNVKELTHALTIVQTKLNACLAQKADLLNKVKLIIIIKKNQKRNIFIYPPHSQMSTKRRLLHESRQTLQNQYAYSLTQENKPSRIIPNNNNNNKLDMVPIIGGSTNNQTTISEPSTNKFNLVNCQGWLRSGRIWIQVEAKLNCILQHQVQLSCFPVMYIPETVNLNKYANVQPDQIIHLYYTFDLLPDILYDQLKLDLKVYCLANQVWEISWKLDDDITWTKQLSISNHHVIQAYFPYHLRINTTSDINVPCTKYNQLLVATDQSFVLLLGTDYFDLYGLTPSTVSGIAQTFDDLAFTTSKQQDLIKLLGDAYVTLEHNELNHTRVNISTILSQF</sequence>
<dbReference type="AlphaFoldDB" id="A0A8H7VU65"/>
<dbReference type="EMBL" id="JAEPRE010000047">
    <property type="protein sequence ID" value="KAG2234696.1"/>
    <property type="molecule type" value="Genomic_DNA"/>
</dbReference>
<evidence type="ECO:0000313" key="2">
    <source>
        <dbReference type="Proteomes" id="UP000613177"/>
    </source>
</evidence>